<sequence>MLLKPFEEVTKITSSTYSSISDDITHVTTFSRYLQKEQLKQHTSQVDDLRQSLQDNLNFIYLSTLLVPQYKSIFHNSYETENARKATLGEALQLSMGIDESEDFEAAAVPELAEKRSRLDAELHNLFWACFEEAAEEPVEMDRNSSKNSAAAEIDHYLNSTRVRRNINPISGGLTIRVNTLS</sequence>
<reference evidence="1 2" key="1">
    <citation type="journal article" date="2021" name="BMC Biol.">
        <title>Horizontally acquired antibacterial genes associated with adaptive radiation of ladybird beetles.</title>
        <authorList>
            <person name="Li H.S."/>
            <person name="Tang X.F."/>
            <person name="Huang Y.H."/>
            <person name="Xu Z.Y."/>
            <person name="Chen M.L."/>
            <person name="Du X.Y."/>
            <person name="Qiu B.Y."/>
            <person name="Chen P.T."/>
            <person name="Zhang W."/>
            <person name="Slipinski A."/>
            <person name="Escalona H.E."/>
            <person name="Waterhouse R.M."/>
            <person name="Zwick A."/>
            <person name="Pang H."/>
        </authorList>
    </citation>
    <scope>NUCLEOTIDE SEQUENCE [LARGE SCALE GENOMIC DNA]</scope>
    <source>
        <strain evidence="1">SYSU2018</strain>
    </source>
</reference>
<dbReference type="Proteomes" id="UP001516400">
    <property type="component" value="Unassembled WGS sequence"/>
</dbReference>
<proteinExistence type="predicted"/>
<accession>A0ABD2PCU5</accession>
<evidence type="ECO:0000313" key="1">
    <source>
        <dbReference type="EMBL" id="KAL3288522.1"/>
    </source>
</evidence>
<keyword evidence="2" id="KW-1185">Reference proteome</keyword>
<evidence type="ECO:0000313" key="2">
    <source>
        <dbReference type="Proteomes" id="UP001516400"/>
    </source>
</evidence>
<dbReference type="EMBL" id="JABFTP020000185">
    <property type="protein sequence ID" value="KAL3288522.1"/>
    <property type="molecule type" value="Genomic_DNA"/>
</dbReference>
<name>A0ABD2PCU5_9CUCU</name>
<dbReference type="AlphaFoldDB" id="A0ABD2PCU5"/>
<comment type="caution">
    <text evidence="1">The sequence shown here is derived from an EMBL/GenBank/DDBJ whole genome shotgun (WGS) entry which is preliminary data.</text>
</comment>
<protein>
    <submittedName>
        <fullName evidence="1">Uncharacterized protein</fullName>
    </submittedName>
</protein>
<gene>
    <name evidence="1" type="ORF">HHI36_002963</name>
</gene>
<organism evidence="1 2">
    <name type="scientific">Cryptolaemus montrouzieri</name>
    <dbReference type="NCBI Taxonomy" id="559131"/>
    <lineage>
        <taxon>Eukaryota</taxon>
        <taxon>Metazoa</taxon>
        <taxon>Ecdysozoa</taxon>
        <taxon>Arthropoda</taxon>
        <taxon>Hexapoda</taxon>
        <taxon>Insecta</taxon>
        <taxon>Pterygota</taxon>
        <taxon>Neoptera</taxon>
        <taxon>Endopterygota</taxon>
        <taxon>Coleoptera</taxon>
        <taxon>Polyphaga</taxon>
        <taxon>Cucujiformia</taxon>
        <taxon>Coccinelloidea</taxon>
        <taxon>Coccinellidae</taxon>
        <taxon>Scymninae</taxon>
        <taxon>Scymnini</taxon>
        <taxon>Cryptolaemus</taxon>
    </lineage>
</organism>